<accession>B8LRG8</accession>
<reference evidence="7" key="1">
    <citation type="submission" date="2007-06" db="EMBL/GenBank/DDBJ databases">
        <title>Full length cDNA sequences from Sitka Spruce (Picea sitchensis).</title>
        <authorList>
            <person name="Ralph S.G."/>
            <person name="Chun H.E."/>
            <person name="Liao N."/>
            <person name="Ali J."/>
            <person name="Reid K."/>
            <person name="Kolosova N."/>
            <person name="Cooper N."/>
            <person name="Cullis C."/>
            <person name="Jancsik S."/>
            <person name="Moore R."/>
            <person name="Mayo M."/>
            <person name="Wagner S."/>
            <person name="Holt R.A."/>
            <person name="Jones S.J.M."/>
            <person name="Marra M.A."/>
            <person name="Ritland C.E."/>
            <person name="Ritland K."/>
            <person name="Bohlmann J."/>
        </authorList>
    </citation>
    <scope>NUCLEOTIDE SEQUENCE</scope>
    <source>
        <tissue evidence="7">Bark</tissue>
    </source>
</reference>
<dbReference type="PROSITE" id="PS51462">
    <property type="entry name" value="NUDIX"/>
    <property type="match status" value="1"/>
</dbReference>
<evidence type="ECO:0000256" key="1">
    <source>
        <dbReference type="ARBA" id="ARBA00001946"/>
    </source>
</evidence>
<dbReference type="Pfam" id="PF00293">
    <property type="entry name" value="NUDIX"/>
    <property type="match status" value="1"/>
</dbReference>
<sequence>MAEELTARTGRHQQRYDNEYRLVAGCIPYRYKESGEACNGTVNRELEVLMVLSRGGTALIFPKGGWENDESLQEAACRETFEEAGVRGIIKKDLGCWDFRSKRYQDDSNLEGFHRAHMFALLVTEQLDSWPEQNERQRKWVTITEADGRCKDDWMRQALRSCVTYLSSRQMENVASYI</sequence>
<evidence type="ECO:0000256" key="5">
    <source>
        <dbReference type="ARBA" id="ARBA00022842"/>
    </source>
</evidence>
<comment type="similarity">
    <text evidence="2">Belongs to the Nudix hydrolase family.</text>
</comment>
<dbReference type="PROSITE" id="PS00893">
    <property type="entry name" value="NUDIX_BOX"/>
    <property type="match status" value="1"/>
</dbReference>
<dbReference type="SUPFAM" id="SSF55811">
    <property type="entry name" value="Nudix"/>
    <property type="match status" value="1"/>
</dbReference>
<dbReference type="GO" id="GO:0005737">
    <property type="term" value="C:cytoplasm"/>
    <property type="evidence" value="ECO:0007669"/>
    <property type="project" value="TreeGrafter"/>
</dbReference>
<name>B8LRG8_PICSI</name>
<keyword evidence="4" id="KW-0378">Hydrolase</keyword>
<keyword evidence="3" id="KW-0479">Metal-binding</keyword>
<dbReference type="Gene3D" id="3.90.79.10">
    <property type="entry name" value="Nucleoside Triphosphate Pyrophosphohydrolase"/>
    <property type="match status" value="1"/>
</dbReference>
<evidence type="ECO:0000256" key="2">
    <source>
        <dbReference type="ARBA" id="ARBA00005582"/>
    </source>
</evidence>
<dbReference type="InterPro" id="IPR015797">
    <property type="entry name" value="NUDIX_hydrolase-like_dom_sf"/>
</dbReference>
<dbReference type="InterPro" id="IPR020084">
    <property type="entry name" value="NUDIX_hydrolase_CS"/>
</dbReference>
<dbReference type="GO" id="GO:0046872">
    <property type="term" value="F:metal ion binding"/>
    <property type="evidence" value="ECO:0007669"/>
    <property type="project" value="UniProtKB-KW"/>
</dbReference>
<dbReference type="InterPro" id="IPR047198">
    <property type="entry name" value="DDP-like_NUDIX"/>
</dbReference>
<organism evidence="7">
    <name type="scientific">Picea sitchensis</name>
    <name type="common">Sitka spruce</name>
    <name type="synonym">Pinus sitchensis</name>
    <dbReference type="NCBI Taxonomy" id="3332"/>
    <lineage>
        <taxon>Eukaryota</taxon>
        <taxon>Viridiplantae</taxon>
        <taxon>Streptophyta</taxon>
        <taxon>Embryophyta</taxon>
        <taxon>Tracheophyta</taxon>
        <taxon>Spermatophyta</taxon>
        <taxon>Pinopsida</taxon>
        <taxon>Pinidae</taxon>
        <taxon>Conifers I</taxon>
        <taxon>Pinales</taxon>
        <taxon>Pinaceae</taxon>
        <taxon>Picea</taxon>
    </lineage>
</organism>
<evidence type="ECO:0000259" key="6">
    <source>
        <dbReference type="PROSITE" id="PS51462"/>
    </source>
</evidence>
<dbReference type="InterPro" id="IPR000086">
    <property type="entry name" value="NUDIX_hydrolase_dom"/>
</dbReference>
<dbReference type="CDD" id="cd04666">
    <property type="entry name" value="NUDIX_DIPP2_like_Nudt4"/>
    <property type="match status" value="1"/>
</dbReference>
<dbReference type="GO" id="GO:0016462">
    <property type="term" value="F:pyrophosphatase activity"/>
    <property type="evidence" value="ECO:0007669"/>
    <property type="project" value="InterPro"/>
</dbReference>
<keyword evidence="5" id="KW-0460">Magnesium</keyword>
<evidence type="ECO:0000256" key="3">
    <source>
        <dbReference type="ARBA" id="ARBA00022723"/>
    </source>
</evidence>
<dbReference type="PANTHER" id="PTHR12629:SF0">
    <property type="entry name" value="DIPHOSPHOINOSITOL-POLYPHOSPHATE DIPHOSPHATASE"/>
    <property type="match status" value="1"/>
</dbReference>
<proteinExistence type="evidence at transcript level"/>
<feature type="domain" description="Nudix hydrolase" evidence="6">
    <location>
        <begin position="19"/>
        <end position="163"/>
    </location>
</feature>
<evidence type="ECO:0000313" key="7">
    <source>
        <dbReference type="EMBL" id="ABR18248.1"/>
    </source>
</evidence>
<protein>
    <recommendedName>
        <fullName evidence="6">Nudix hydrolase domain-containing protein</fullName>
    </recommendedName>
</protein>
<dbReference type="EMBL" id="EF678496">
    <property type="protein sequence ID" value="ABR18248.1"/>
    <property type="molecule type" value="mRNA"/>
</dbReference>
<comment type="cofactor">
    <cofactor evidence="1">
        <name>Mg(2+)</name>
        <dbReference type="ChEBI" id="CHEBI:18420"/>
    </cofactor>
</comment>
<evidence type="ECO:0000256" key="4">
    <source>
        <dbReference type="ARBA" id="ARBA00022801"/>
    </source>
</evidence>
<dbReference type="PANTHER" id="PTHR12629">
    <property type="entry name" value="DIPHOSPHOINOSITOL POLYPHOSPHATE PHOSPHOHYDROLASE"/>
    <property type="match status" value="1"/>
</dbReference>
<dbReference type="GO" id="GO:0005634">
    <property type="term" value="C:nucleus"/>
    <property type="evidence" value="ECO:0007669"/>
    <property type="project" value="TreeGrafter"/>
</dbReference>
<dbReference type="AlphaFoldDB" id="B8LRG8"/>